<gene>
    <name evidence="1" type="ORF">JYU34_013981</name>
</gene>
<organism evidence="1 2">
    <name type="scientific">Plutella xylostella</name>
    <name type="common">Diamondback moth</name>
    <name type="synonym">Plutella maculipennis</name>
    <dbReference type="NCBI Taxonomy" id="51655"/>
    <lineage>
        <taxon>Eukaryota</taxon>
        <taxon>Metazoa</taxon>
        <taxon>Ecdysozoa</taxon>
        <taxon>Arthropoda</taxon>
        <taxon>Hexapoda</taxon>
        <taxon>Insecta</taxon>
        <taxon>Pterygota</taxon>
        <taxon>Neoptera</taxon>
        <taxon>Endopterygota</taxon>
        <taxon>Lepidoptera</taxon>
        <taxon>Glossata</taxon>
        <taxon>Ditrysia</taxon>
        <taxon>Yponomeutoidea</taxon>
        <taxon>Plutellidae</taxon>
        <taxon>Plutella</taxon>
    </lineage>
</organism>
<name>A0ABQ7Q7C0_PLUXY</name>
<accession>A0ABQ7Q7C0</accession>
<evidence type="ECO:0000313" key="2">
    <source>
        <dbReference type="Proteomes" id="UP000823941"/>
    </source>
</evidence>
<proteinExistence type="predicted"/>
<dbReference type="Proteomes" id="UP000823941">
    <property type="component" value="Chromosome 19"/>
</dbReference>
<keyword evidence="2" id="KW-1185">Reference proteome</keyword>
<sequence length="50" mass="5839">MRYACHRRPAPADVISIALCMRARKAARSSTCRLHLSQYYINRSELCIER</sequence>
<dbReference type="EMBL" id="JAHIBW010000019">
    <property type="protein sequence ID" value="KAG7301138.1"/>
    <property type="molecule type" value="Genomic_DNA"/>
</dbReference>
<reference evidence="1 2" key="1">
    <citation type="submission" date="2021-06" db="EMBL/GenBank/DDBJ databases">
        <title>A haploid diamondback moth (Plutella xylostella L.) genome assembly resolves 31 chromosomes and identifies a diamide resistance mutation.</title>
        <authorList>
            <person name="Ward C.M."/>
            <person name="Perry K.D."/>
            <person name="Baker G."/>
            <person name="Powis K."/>
            <person name="Heckel D.G."/>
            <person name="Baxter S.W."/>
        </authorList>
    </citation>
    <scope>NUCLEOTIDE SEQUENCE [LARGE SCALE GENOMIC DNA]</scope>
    <source>
        <strain evidence="1 2">LV</strain>
        <tissue evidence="1">Single pupa</tissue>
    </source>
</reference>
<evidence type="ECO:0000313" key="1">
    <source>
        <dbReference type="EMBL" id="KAG7301138.1"/>
    </source>
</evidence>
<protein>
    <submittedName>
        <fullName evidence="1">Uncharacterized protein</fullName>
    </submittedName>
</protein>
<comment type="caution">
    <text evidence="1">The sequence shown here is derived from an EMBL/GenBank/DDBJ whole genome shotgun (WGS) entry which is preliminary data.</text>
</comment>